<keyword evidence="8 12" id="KW-0472">Membrane</keyword>
<dbReference type="AlphaFoldDB" id="A0A2M7DKZ8"/>
<dbReference type="InterPro" id="IPR043130">
    <property type="entry name" value="CDP-OH_PTrfase_TM_dom"/>
</dbReference>
<evidence type="ECO:0000313" key="14">
    <source>
        <dbReference type="Proteomes" id="UP000228896"/>
    </source>
</evidence>
<evidence type="ECO:0000256" key="6">
    <source>
        <dbReference type="ARBA" id="ARBA00022989"/>
    </source>
</evidence>
<name>A0A2M7DKZ8_9BACT</name>
<keyword evidence="4 11" id="KW-0808">Transferase</keyword>
<feature type="transmembrane region" description="Helical" evidence="12">
    <location>
        <begin position="120"/>
        <end position="138"/>
    </location>
</feature>
<dbReference type="InterPro" id="IPR050324">
    <property type="entry name" value="CDP-alcohol_PTase-I"/>
</dbReference>
<comment type="caution">
    <text evidence="13">The sequence shown here is derived from an EMBL/GenBank/DDBJ whole genome shotgun (WGS) entry which is preliminary data.</text>
</comment>
<evidence type="ECO:0000256" key="3">
    <source>
        <dbReference type="ARBA" id="ARBA00022516"/>
    </source>
</evidence>
<dbReference type="InterPro" id="IPR000462">
    <property type="entry name" value="CDP-OH_P_trans"/>
</dbReference>
<sequence>MLKNQLPLPHDEYQKADKIFWHDRILANTILKLFPKYIKPNHLTVFRFIATPAVIVLMLYEEYYIGLFAFLFVAFSDMLDGSMARARSQITEWGKAYDPLADKILVGSMVFIIVLKYIDFWTAMIIIGIEVIIIFVAWIRKITGRKIEANIWGKIKMILQVVGVSILLLSIIFNWAALLPVASGTLYTAIAFAIVSLLTYGI</sequence>
<feature type="transmembrane region" description="Helical" evidence="12">
    <location>
        <begin position="158"/>
        <end position="178"/>
    </location>
</feature>
<dbReference type="PANTHER" id="PTHR14269">
    <property type="entry name" value="CDP-DIACYLGLYCEROL--GLYCEROL-3-PHOSPHATE 3-PHOSPHATIDYLTRANSFERASE-RELATED"/>
    <property type="match status" value="1"/>
</dbReference>
<evidence type="ECO:0000256" key="5">
    <source>
        <dbReference type="ARBA" id="ARBA00022692"/>
    </source>
</evidence>
<dbReference type="GO" id="GO:0046474">
    <property type="term" value="P:glycerophospholipid biosynthetic process"/>
    <property type="evidence" value="ECO:0007669"/>
    <property type="project" value="TreeGrafter"/>
</dbReference>
<dbReference type="Gene3D" id="1.20.120.1760">
    <property type="match status" value="1"/>
</dbReference>
<evidence type="ECO:0008006" key="15">
    <source>
        <dbReference type="Google" id="ProtNLM"/>
    </source>
</evidence>
<proteinExistence type="inferred from homology"/>
<dbReference type="GO" id="GO:0016020">
    <property type="term" value="C:membrane"/>
    <property type="evidence" value="ECO:0007669"/>
    <property type="project" value="UniProtKB-SubCell"/>
</dbReference>
<dbReference type="Proteomes" id="UP000228896">
    <property type="component" value="Unassembled WGS sequence"/>
</dbReference>
<evidence type="ECO:0000256" key="8">
    <source>
        <dbReference type="ARBA" id="ARBA00023136"/>
    </source>
</evidence>
<evidence type="ECO:0000256" key="2">
    <source>
        <dbReference type="ARBA" id="ARBA00010441"/>
    </source>
</evidence>
<dbReference type="GO" id="GO:0016780">
    <property type="term" value="F:phosphotransferase activity, for other substituted phosphate groups"/>
    <property type="evidence" value="ECO:0007669"/>
    <property type="project" value="InterPro"/>
</dbReference>
<protein>
    <recommendedName>
        <fullName evidence="15">CDP-diacylglycerol--glycerol-3-phosphate 3-phosphatidyltransferase</fullName>
    </recommendedName>
</protein>
<evidence type="ECO:0000256" key="7">
    <source>
        <dbReference type="ARBA" id="ARBA00023098"/>
    </source>
</evidence>
<keyword evidence="7" id="KW-0443">Lipid metabolism</keyword>
<dbReference type="EMBL" id="PETS01000129">
    <property type="protein sequence ID" value="PIV50463.1"/>
    <property type="molecule type" value="Genomic_DNA"/>
</dbReference>
<evidence type="ECO:0000256" key="9">
    <source>
        <dbReference type="ARBA" id="ARBA00023209"/>
    </source>
</evidence>
<evidence type="ECO:0000256" key="10">
    <source>
        <dbReference type="ARBA" id="ARBA00023264"/>
    </source>
</evidence>
<evidence type="ECO:0000256" key="12">
    <source>
        <dbReference type="SAM" id="Phobius"/>
    </source>
</evidence>
<comment type="similarity">
    <text evidence="2 11">Belongs to the CDP-alcohol phosphatidyltransferase class-I family.</text>
</comment>
<keyword evidence="9" id="KW-0594">Phospholipid biosynthesis</keyword>
<accession>A0A2M7DKZ8</accession>
<gene>
    <name evidence="13" type="ORF">COS18_04990</name>
</gene>
<reference evidence="14" key="1">
    <citation type="submission" date="2017-09" db="EMBL/GenBank/DDBJ databases">
        <title>Depth-based differentiation of microbial function through sediment-hosted aquifers and enrichment of novel symbionts in the deep terrestrial subsurface.</title>
        <authorList>
            <person name="Probst A.J."/>
            <person name="Ladd B."/>
            <person name="Jarett J.K."/>
            <person name="Geller-Mcgrath D.E."/>
            <person name="Sieber C.M.K."/>
            <person name="Emerson J.B."/>
            <person name="Anantharaman K."/>
            <person name="Thomas B.C."/>
            <person name="Malmstrom R."/>
            <person name="Stieglmeier M."/>
            <person name="Klingl A."/>
            <person name="Woyke T."/>
            <person name="Ryan C.M."/>
            <person name="Banfield J.F."/>
        </authorList>
    </citation>
    <scope>NUCLEOTIDE SEQUENCE [LARGE SCALE GENOMIC DNA]</scope>
</reference>
<keyword evidence="3" id="KW-0444">Lipid biosynthesis</keyword>
<evidence type="ECO:0000313" key="13">
    <source>
        <dbReference type="EMBL" id="PIV50463.1"/>
    </source>
</evidence>
<evidence type="ECO:0000256" key="11">
    <source>
        <dbReference type="RuleBase" id="RU003750"/>
    </source>
</evidence>
<keyword evidence="6 12" id="KW-1133">Transmembrane helix</keyword>
<evidence type="ECO:0000256" key="4">
    <source>
        <dbReference type="ARBA" id="ARBA00022679"/>
    </source>
</evidence>
<comment type="subcellular location">
    <subcellularLocation>
        <location evidence="1">Membrane</location>
        <topology evidence="1">Multi-pass membrane protein</topology>
    </subcellularLocation>
</comment>
<dbReference type="InterPro" id="IPR048254">
    <property type="entry name" value="CDP_ALCOHOL_P_TRANSF_CS"/>
</dbReference>
<keyword evidence="10" id="KW-1208">Phospholipid metabolism</keyword>
<organism evidence="13 14">
    <name type="scientific">Candidatus Falkowbacteria bacterium CG02_land_8_20_14_3_00_36_14</name>
    <dbReference type="NCBI Taxonomy" id="1974560"/>
    <lineage>
        <taxon>Bacteria</taxon>
        <taxon>Candidatus Falkowiibacteriota</taxon>
    </lineage>
</organism>
<evidence type="ECO:0000256" key="1">
    <source>
        <dbReference type="ARBA" id="ARBA00004141"/>
    </source>
</evidence>
<dbReference type="PROSITE" id="PS00379">
    <property type="entry name" value="CDP_ALCOHOL_P_TRANSF"/>
    <property type="match status" value="1"/>
</dbReference>
<feature type="transmembrane region" description="Helical" evidence="12">
    <location>
        <begin position="184"/>
        <end position="201"/>
    </location>
</feature>
<dbReference type="PANTHER" id="PTHR14269:SF62">
    <property type="entry name" value="CDP-DIACYLGLYCEROL--GLYCEROL-3-PHOSPHATE 3-PHOSPHATIDYLTRANSFERASE 1, CHLOROPLASTIC"/>
    <property type="match status" value="1"/>
</dbReference>
<feature type="transmembrane region" description="Helical" evidence="12">
    <location>
        <begin position="49"/>
        <end position="75"/>
    </location>
</feature>
<keyword evidence="5 12" id="KW-0812">Transmembrane</keyword>
<dbReference type="Pfam" id="PF01066">
    <property type="entry name" value="CDP-OH_P_transf"/>
    <property type="match status" value="1"/>
</dbReference>